<dbReference type="PANTHER" id="PTHR10218">
    <property type="entry name" value="GTP-BINDING PROTEIN ALPHA SUBUNIT"/>
    <property type="match status" value="1"/>
</dbReference>
<evidence type="ECO:0000256" key="3">
    <source>
        <dbReference type="ARBA" id="ARBA00022741"/>
    </source>
</evidence>
<accession>A0A151ZGI6</accession>
<dbReference type="SUPFAM" id="SSF52540">
    <property type="entry name" value="P-loop containing nucleoside triphosphate hydrolases"/>
    <property type="match status" value="1"/>
</dbReference>
<dbReference type="InterPro" id="IPR011025">
    <property type="entry name" value="GproteinA_insert"/>
</dbReference>
<dbReference type="SMART" id="SM00275">
    <property type="entry name" value="G_alpha"/>
    <property type="match status" value="1"/>
</dbReference>
<keyword evidence="10" id="KW-1185">Reference proteome</keyword>
<dbReference type="SUPFAM" id="SSF47895">
    <property type="entry name" value="Transducin (alpha subunit), insertion domain"/>
    <property type="match status" value="1"/>
</dbReference>
<keyword evidence="4 8" id="KW-0460">Magnesium</keyword>
<dbReference type="FunFam" id="3.40.50.300:FF:000563">
    <property type="entry name" value="Guanine nucleotide-binding protein alpha subunit"/>
    <property type="match status" value="1"/>
</dbReference>
<evidence type="ECO:0000256" key="8">
    <source>
        <dbReference type="PIRSR" id="PIRSR601019-2"/>
    </source>
</evidence>
<evidence type="ECO:0000313" key="10">
    <source>
        <dbReference type="Proteomes" id="UP000076078"/>
    </source>
</evidence>
<feature type="binding site" evidence="7">
    <location>
        <begin position="209"/>
        <end position="215"/>
    </location>
    <ligand>
        <name>GTP</name>
        <dbReference type="ChEBI" id="CHEBI:37565"/>
    </ligand>
</feature>
<dbReference type="GO" id="GO:0003924">
    <property type="term" value="F:GTPase activity"/>
    <property type="evidence" value="ECO:0007669"/>
    <property type="project" value="InterPro"/>
</dbReference>
<dbReference type="InterPro" id="IPR001019">
    <property type="entry name" value="Gprotein_alpha_su"/>
</dbReference>
<dbReference type="PRINTS" id="PR00318">
    <property type="entry name" value="GPROTEINA"/>
</dbReference>
<gene>
    <name evidence="9" type="ORF">DLAC_05708</name>
</gene>
<evidence type="ECO:0000256" key="5">
    <source>
        <dbReference type="ARBA" id="ARBA00023134"/>
    </source>
</evidence>
<keyword evidence="3 7" id="KW-0547">Nucleotide-binding</keyword>
<keyword evidence="5 7" id="KW-0342">GTP-binding</keyword>
<feature type="binding site" evidence="7">
    <location>
        <begin position="303"/>
        <end position="306"/>
    </location>
    <ligand>
        <name>GTP</name>
        <dbReference type="ChEBI" id="CHEBI:37565"/>
    </ligand>
</feature>
<organism evidence="9 10">
    <name type="scientific">Tieghemostelium lacteum</name>
    <name type="common">Slime mold</name>
    <name type="synonym">Dictyostelium lacteum</name>
    <dbReference type="NCBI Taxonomy" id="361077"/>
    <lineage>
        <taxon>Eukaryota</taxon>
        <taxon>Amoebozoa</taxon>
        <taxon>Evosea</taxon>
        <taxon>Eumycetozoa</taxon>
        <taxon>Dictyostelia</taxon>
        <taxon>Dictyosteliales</taxon>
        <taxon>Raperosteliaceae</taxon>
        <taxon>Tieghemostelium</taxon>
    </lineage>
</organism>
<feature type="binding site" evidence="7">
    <location>
        <begin position="184"/>
        <end position="185"/>
    </location>
    <ligand>
        <name>GTP</name>
        <dbReference type="ChEBI" id="CHEBI:37565"/>
    </ligand>
</feature>
<comment type="subunit">
    <text evidence="1">G proteins are composed of 3 units; alpha, beta and gamma. The alpha chain contains the guanine nucleotide binding site.</text>
</comment>
<dbReference type="GO" id="GO:0060176">
    <property type="term" value="P:regulation of aggregation involved in sorocarp development"/>
    <property type="evidence" value="ECO:0007669"/>
    <property type="project" value="UniProtKB-ARBA"/>
</dbReference>
<feature type="binding site" evidence="7">
    <location>
        <begin position="234"/>
        <end position="238"/>
    </location>
    <ligand>
        <name>GTP</name>
        <dbReference type="ChEBI" id="CHEBI:37565"/>
    </ligand>
</feature>
<evidence type="ECO:0000256" key="2">
    <source>
        <dbReference type="ARBA" id="ARBA00022723"/>
    </source>
</evidence>
<dbReference type="InterPro" id="IPR027417">
    <property type="entry name" value="P-loop_NTPase"/>
</dbReference>
<dbReference type="CDD" id="cd00066">
    <property type="entry name" value="G-alpha"/>
    <property type="match status" value="1"/>
</dbReference>
<dbReference type="STRING" id="361077.A0A151ZGI6"/>
<dbReference type="GO" id="GO:0031683">
    <property type="term" value="F:G-protein beta/gamma-subunit complex binding"/>
    <property type="evidence" value="ECO:0007669"/>
    <property type="project" value="InterPro"/>
</dbReference>
<evidence type="ECO:0000256" key="4">
    <source>
        <dbReference type="ARBA" id="ARBA00022842"/>
    </source>
</evidence>
<comment type="caution">
    <text evidence="9">The sequence shown here is derived from an EMBL/GenBank/DDBJ whole genome shotgun (WGS) entry which is preliminary data.</text>
</comment>
<feature type="binding site" evidence="8">
    <location>
        <position position="47"/>
    </location>
    <ligand>
        <name>Mg(2+)</name>
        <dbReference type="ChEBI" id="CHEBI:18420"/>
    </ligand>
</feature>
<evidence type="ECO:0000256" key="7">
    <source>
        <dbReference type="PIRSR" id="PIRSR601019-1"/>
    </source>
</evidence>
<dbReference type="InParanoid" id="A0A151ZGI6"/>
<evidence type="ECO:0000256" key="6">
    <source>
        <dbReference type="ARBA" id="ARBA00023224"/>
    </source>
</evidence>
<keyword evidence="6" id="KW-0807">Transducer</keyword>
<dbReference type="GO" id="GO:0007188">
    <property type="term" value="P:adenylate cyclase-modulating G protein-coupled receptor signaling pathway"/>
    <property type="evidence" value="ECO:0007669"/>
    <property type="project" value="TreeGrafter"/>
</dbReference>
<dbReference type="GO" id="GO:0005525">
    <property type="term" value="F:GTP binding"/>
    <property type="evidence" value="ECO:0007669"/>
    <property type="project" value="UniProtKB-KW"/>
</dbReference>
<dbReference type="GO" id="GO:0005834">
    <property type="term" value="C:heterotrimeric G-protein complex"/>
    <property type="evidence" value="ECO:0007669"/>
    <property type="project" value="TreeGrafter"/>
</dbReference>
<feature type="binding site" evidence="8">
    <location>
        <position position="215"/>
    </location>
    <ligand>
        <name>Mg(2+)</name>
        <dbReference type="ChEBI" id="CHEBI:18420"/>
    </ligand>
</feature>
<dbReference type="OMA" id="TCAINTK"/>
<dbReference type="GO" id="GO:0046872">
    <property type="term" value="F:metal ion binding"/>
    <property type="evidence" value="ECO:0007669"/>
    <property type="project" value="UniProtKB-KW"/>
</dbReference>
<dbReference type="OrthoDB" id="5817230at2759"/>
<evidence type="ECO:0000256" key="1">
    <source>
        <dbReference type="ARBA" id="ARBA00011356"/>
    </source>
</evidence>
<proteinExistence type="predicted"/>
<dbReference type="PROSITE" id="PS51882">
    <property type="entry name" value="G_ALPHA"/>
    <property type="match status" value="1"/>
</dbReference>
<protein>
    <submittedName>
        <fullName evidence="9">G-protein subunit alpha 4</fullName>
    </submittedName>
</protein>
<feature type="binding site" evidence="7">
    <location>
        <position position="357"/>
    </location>
    <ligand>
        <name>GTP</name>
        <dbReference type="ChEBI" id="CHEBI:37565"/>
    </ligand>
</feature>
<dbReference type="GO" id="GO:0005737">
    <property type="term" value="C:cytoplasm"/>
    <property type="evidence" value="ECO:0007669"/>
    <property type="project" value="TreeGrafter"/>
</dbReference>
<sequence length="382" mass="44192">MNCYDSKTLAKEKSISKEIDSSIRKEKKIHSHDVKLLLLGASDSGKSTLFKQMKIIQENGGYSQKELKEFRELIIHHIITQMSMFLETIDRERTASKLSTVMSLNSSSSSITSTGTSASSANNTNYFEEPAYFERSLRVKHAFDLVSENGVLQSWSTIIQDIKVLWEAPEIQHQYSLVESQFSDSTLYFLDNLEYYQNNEFIPREADVLRVRIKTAGIIESQFHFRGLLFRMLDVGGQKSLRRKWIHCFENVTAVLFVASLTAYYRFLEEDETTNQLQDSLDLFQEIANSKYFNESIIVLFLNKKDIFQKRIESIPLSKYFPEYTGPNNRKSASKYIASMFLEKSPKKKIYIHQTCAVDTTNIKFVFQSITDDLIKKTLDSF</sequence>
<dbReference type="GO" id="GO:0001664">
    <property type="term" value="F:G protein-coupled receptor binding"/>
    <property type="evidence" value="ECO:0007669"/>
    <property type="project" value="TreeGrafter"/>
</dbReference>
<dbReference type="PANTHER" id="PTHR10218:SF302">
    <property type="entry name" value="GUANINE NUCLEOTIDE-BINDING PROTEIN ALPHA-5 SUBUNIT"/>
    <property type="match status" value="1"/>
</dbReference>
<dbReference type="Pfam" id="PF00503">
    <property type="entry name" value="G-alpha"/>
    <property type="match status" value="1"/>
</dbReference>
<dbReference type="EMBL" id="LODT01000028">
    <property type="protein sequence ID" value="KYQ93086.1"/>
    <property type="molecule type" value="Genomic_DNA"/>
</dbReference>
<dbReference type="AlphaFoldDB" id="A0A151ZGI6"/>
<name>A0A151ZGI6_TIELA</name>
<reference evidence="9 10" key="1">
    <citation type="submission" date="2015-12" db="EMBL/GenBank/DDBJ databases">
        <title>Dictyostelia acquired genes for synthesis and detection of signals that induce cell-type specialization by lateral gene transfer from prokaryotes.</title>
        <authorList>
            <person name="Gloeckner G."/>
            <person name="Schaap P."/>
        </authorList>
    </citation>
    <scope>NUCLEOTIDE SEQUENCE [LARGE SCALE GENOMIC DNA]</scope>
    <source>
        <strain evidence="9 10">TK</strain>
    </source>
</reference>
<keyword evidence="2 8" id="KW-0479">Metal-binding</keyword>
<dbReference type="Gene3D" id="1.10.400.10">
    <property type="entry name" value="GI Alpha 1, domain 2-like"/>
    <property type="match status" value="1"/>
</dbReference>
<evidence type="ECO:0000313" key="9">
    <source>
        <dbReference type="EMBL" id="KYQ93086.1"/>
    </source>
</evidence>
<dbReference type="Proteomes" id="UP000076078">
    <property type="component" value="Unassembled WGS sequence"/>
</dbReference>
<dbReference type="Gene3D" id="3.40.50.300">
    <property type="entry name" value="P-loop containing nucleotide triphosphate hydrolases"/>
    <property type="match status" value="1"/>
</dbReference>